<dbReference type="STRING" id="1160509.A0A3N4I0U9"/>
<dbReference type="PANTHER" id="PTHR47256">
    <property type="entry name" value="ZN(II)2CYS6 TRANSCRIPTION FACTOR (EUROFUNG)-RELATED"/>
    <property type="match status" value="1"/>
</dbReference>
<dbReference type="Pfam" id="PF04082">
    <property type="entry name" value="Fungal_trans"/>
    <property type="match status" value="1"/>
</dbReference>
<feature type="compositionally biased region" description="Polar residues" evidence="2">
    <location>
        <begin position="75"/>
        <end position="98"/>
    </location>
</feature>
<keyword evidence="1" id="KW-0539">Nucleus</keyword>
<dbReference type="InterPro" id="IPR007219">
    <property type="entry name" value="XnlR_reg_dom"/>
</dbReference>
<dbReference type="OrthoDB" id="2162761at2759"/>
<dbReference type="AlphaFoldDB" id="A0A3N4I0U9"/>
<proteinExistence type="predicted"/>
<dbReference type="Proteomes" id="UP000275078">
    <property type="component" value="Unassembled WGS sequence"/>
</dbReference>
<keyword evidence="5" id="KW-1185">Reference proteome</keyword>
<dbReference type="GO" id="GO:0008270">
    <property type="term" value="F:zinc ion binding"/>
    <property type="evidence" value="ECO:0007669"/>
    <property type="project" value="InterPro"/>
</dbReference>
<gene>
    <name evidence="4" type="ORF">BJ508DRAFT_145549</name>
</gene>
<reference evidence="4 5" key="1">
    <citation type="journal article" date="2018" name="Nat. Ecol. Evol.">
        <title>Pezizomycetes genomes reveal the molecular basis of ectomycorrhizal truffle lifestyle.</title>
        <authorList>
            <person name="Murat C."/>
            <person name="Payen T."/>
            <person name="Noel B."/>
            <person name="Kuo A."/>
            <person name="Morin E."/>
            <person name="Chen J."/>
            <person name="Kohler A."/>
            <person name="Krizsan K."/>
            <person name="Balestrini R."/>
            <person name="Da Silva C."/>
            <person name="Montanini B."/>
            <person name="Hainaut M."/>
            <person name="Levati E."/>
            <person name="Barry K.W."/>
            <person name="Belfiori B."/>
            <person name="Cichocki N."/>
            <person name="Clum A."/>
            <person name="Dockter R.B."/>
            <person name="Fauchery L."/>
            <person name="Guy J."/>
            <person name="Iotti M."/>
            <person name="Le Tacon F."/>
            <person name="Lindquist E.A."/>
            <person name="Lipzen A."/>
            <person name="Malagnac F."/>
            <person name="Mello A."/>
            <person name="Molinier V."/>
            <person name="Miyauchi S."/>
            <person name="Poulain J."/>
            <person name="Riccioni C."/>
            <person name="Rubini A."/>
            <person name="Sitrit Y."/>
            <person name="Splivallo R."/>
            <person name="Traeger S."/>
            <person name="Wang M."/>
            <person name="Zifcakova L."/>
            <person name="Wipf D."/>
            <person name="Zambonelli A."/>
            <person name="Paolocci F."/>
            <person name="Nowrousian M."/>
            <person name="Ottonello S."/>
            <person name="Baldrian P."/>
            <person name="Spatafora J.W."/>
            <person name="Henrissat B."/>
            <person name="Nagy L.G."/>
            <person name="Aury J.M."/>
            <person name="Wincker P."/>
            <person name="Grigoriev I.V."/>
            <person name="Bonfante P."/>
            <person name="Martin F.M."/>
        </authorList>
    </citation>
    <scope>NUCLEOTIDE SEQUENCE [LARGE SCALE GENOMIC DNA]</scope>
    <source>
        <strain evidence="4 5">RN42</strain>
    </source>
</reference>
<evidence type="ECO:0000256" key="2">
    <source>
        <dbReference type="SAM" id="MobiDB-lite"/>
    </source>
</evidence>
<name>A0A3N4I0U9_ASCIM</name>
<accession>A0A3N4I0U9</accession>
<organism evidence="4 5">
    <name type="scientific">Ascobolus immersus RN42</name>
    <dbReference type="NCBI Taxonomy" id="1160509"/>
    <lineage>
        <taxon>Eukaryota</taxon>
        <taxon>Fungi</taxon>
        <taxon>Dikarya</taxon>
        <taxon>Ascomycota</taxon>
        <taxon>Pezizomycotina</taxon>
        <taxon>Pezizomycetes</taxon>
        <taxon>Pezizales</taxon>
        <taxon>Ascobolaceae</taxon>
        <taxon>Ascobolus</taxon>
    </lineage>
</organism>
<protein>
    <recommendedName>
        <fullName evidence="3">Xylanolytic transcriptional activator regulatory domain-containing protein</fullName>
    </recommendedName>
</protein>
<evidence type="ECO:0000313" key="4">
    <source>
        <dbReference type="EMBL" id="RPA79067.1"/>
    </source>
</evidence>
<feature type="domain" description="Xylanolytic transcriptional activator regulatory" evidence="3">
    <location>
        <begin position="126"/>
        <end position="281"/>
    </location>
</feature>
<dbReference type="PANTHER" id="PTHR47256:SF3">
    <property type="entry name" value="ZN(II)2CYS6 TRANSCRIPTION FACTOR (EUROFUNG)"/>
    <property type="match status" value="1"/>
</dbReference>
<feature type="region of interest" description="Disordered" evidence="2">
    <location>
        <begin position="71"/>
        <end position="98"/>
    </location>
</feature>
<sequence length="598" mass="69560">MSKILIALRNADDDSVKKIVKRIKREAKLEDIAASLDRDLDRDESMEPESFDLAMPGTEEQLQRRAFAIPKSRKSAPSISEVQHSERTSLSPISDNTNEYNMRQVRPSSWTKLTDDDEFVEHLVALFFTWDQPMFMAIPESRFRYDFERGEKTYCSALMVNAICAVGCHFSERPEAYENGEMKVEARGRHFRNEAQRLMEQLEDKEKVADLVTIQAIFILAYEISVCYSDVNAYLHFTLLQRLVNKRSFQSHFEEDPLSKEFKGDREDFEWLFWGFYITDSGYLSPPANPEFPLPNLPNCQREIEECPWYAYDGNGPYDRNHAPLELQRIISPMASGHSRVKLFCLLHDIDAFLYTRGSIMTAKGVLEMYMRLRRWKKDLPEEFSVINDDTAPYTLLTHMLHCCLHLILLKPFTQLRIRKQHPNSPTPLSLATEVCKDLLELFRIYHRRYSIRRTPSMTLQYLMFFLQIRQMSFPAPDAISDFKEIFALLAELAEVYPIVKIAILSFQDTELDALKLQEEEVNSVGLASMLESLNVADEQELHSAKKASRYYERLVKGTKSICEDNFEANWEIHSEELLNEAKVVPSVEKQKLDFLLN</sequence>
<dbReference type="GO" id="GO:0006351">
    <property type="term" value="P:DNA-templated transcription"/>
    <property type="evidence" value="ECO:0007669"/>
    <property type="project" value="InterPro"/>
</dbReference>
<dbReference type="GO" id="GO:0003677">
    <property type="term" value="F:DNA binding"/>
    <property type="evidence" value="ECO:0007669"/>
    <property type="project" value="InterPro"/>
</dbReference>
<evidence type="ECO:0000313" key="5">
    <source>
        <dbReference type="Proteomes" id="UP000275078"/>
    </source>
</evidence>
<evidence type="ECO:0000256" key="1">
    <source>
        <dbReference type="ARBA" id="ARBA00023242"/>
    </source>
</evidence>
<dbReference type="EMBL" id="ML119703">
    <property type="protein sequence ID" value="RPA79067.1"/>
    <property type="molecule type" value="Genomic_DNA"/>
</dbReference>
<dbReference type="CDD" id="cd12148">
    <property type="entry name" value="fungal_TF_MHR"/>
    <property type="match status" value="1"/>
</dbReference>
<evidence type="ECO:0000259" key="3">
    <source>
        <dbReference type="Pfam" id="PF04082"/>
    </source>
</evidence>
<dbReference type="InterPro" id="IPR053187">
    <property type="entry name" value="Notoamide_regulator"/>
</dbReference>